<accession>A0AAV9MPK6</accession>
<dbReference type="AlphaFoldDB" id="A0AAV9MPK6"/>
<evidence type="ECO:0000313" key="2">
    <source>
        <dbReference type="Proteomes" id="UP001311915"/>
    </source>
</evidence>
<protein>
    <submittedName>
        <fullName evidence="1">Uncharacterized protein</fullName>
    </submittedName>
</protein>
<dbReference type="EMBL" id="JAWPEI010000001">
    <property type="protein sequence ID" value="KAK4739693.1"/>
    <property type="molecule type" value="Genomic_DNA"/>
</dbReference>
<dbReference type="Proteomes" id="UP001311915">
    <property type="component" value="Unassembled WGS sequence"/>
</dbReference>
<name>A0AAV9MPK6_9SOLN</name>
<keyword evidence="2" id="KW-1185">Reference proteome</keyword>
<sequence>MELRVCIKLKKGLENFKDYPLCITWKAIDIHHTLSINGEQCGEVNTEIIAHGTTNTDNLNVIEYNDMAAREIAYFQQCNIIESDVVNVPSDDQLYKDKKILKSIIENYPIRRKF</sequence>
<evidence type="ECO:0000313" key="1">
    <source>
        <dbReference type="EMBL" id="KAK4739693.1"/>
    </source>
</evidence>
<proteinExistence type="predicted"/>
<gene>
    <name evidence="1" type="ORF">R3W88_003390</name>
</gene>
<comment type="caution">
    <text evidence="1">The sequence shown here is derived from an EMBL/GenBank/DDBJ whole genome shotgun (WGS) entry which is preliminary data.</text>
</comment>
<reference evidence="1 2" key="1">
    <citation type="submission" date="2023-10" db="EMBL/GenBank/DDBJ databases">
        <title>Genome-Wide Identification Analysis in wild type Solanum Pinnatisectum Reveals Some Genes Defensing Phytophthora Infestans.</title>
        <authorList>
            <person name="Sun C."/>
        </authorList>
    </citation>
    <scope>NUCLEOTIDE SEQUENCE [LARGE SCALE GENOMIC DNA]</scope>
    <source>
        <strain evidence="1">LQN</strain>
        <tissue evidence="1">Leaf</tissue>
    </source>
</reference>
<organism evidence="1 2">
    <name type="scientific">Solanum pinnatisectum</name>
    <name type="common">tansyleaf nightshade</name>
    <dbReference type="NCBI Taxonomy" id="50273"/>
    <lineage>
        <taxon>Eukaryota</taxon>
        <taxon>Viridiplantae</taxon>
        <taxon>Streptophyta</taxon>
        <taxon>Embryophyta</taxon>
        <taxon>Tracheophyta</taxon>
        <taxon>Spermatophyta</taxon>
        <taxon>Magnoliopsida</taxon>
        <taxon>eudicotyledons</taxon>
        <taxon>Gunneridae</taxon>
        <taxon>Pentapetalae</taxon>
        <taxon>asterids</taxon>
        <taxon>lamiids</taxon>
        <taxon>Solanales</taxon>
        <taxon>Solanaceae</taxon>
        <taxon>Solanoideae</taxon>
        <taxon>Solaneae</taxon>
        <taxon>Solanum</taxon>
    </lineage>
</organism>